<evidence type="ECO:0000259" key="10">
    <source>
        <dbReference type="PROSITE" id="PS50259"/>
    </source>
</evidence>
<dbReference type="Proteomes" id="UP000193642">
    <property type="component" value="Unassembled WGS sequence"/>
</dbReference>
<comment type="caution">
    <text evidence="11">The sequence shown here is derived from an EMBL/GenBank/DDBJ whole genome shotgun (WGS) entry which is preliminary data.</text>
</comment>
<dbReference type="Pfam" id="PF00003">
    <property type="entry name" value="7tm_3"/>
    <property type="match status" value="1"/>
</dbReference>
<protein>
    <recommendedName>
        <fullName evidence="10">G-protein coupled receptors family 3 profile domain-containing protein</fullName>
    </recommendedName>
</protein>
<feature type="transmembrane region" description="Helical" evidence="9">
    <location>
        <begin position="193"/>
        <end position="212"/>
    </location>
</feature>
<name>A0A1Y2BCE1_9FUNG</name>
<evidence type="ECO:0000256" key="6">
    <source>
        <dbReference type="ARBA" id="ARBA00023170"/>
    </source>
</evidence>
<keyword evidence="6" id="KW-0675">Receptor</keyword>
<feature type="domain" description="G-protein coupled receptors family 3 profile" evidence="10">
    <location>
        <begin position="88"/>
        <end position="186"/>
    </location>
</feature>
<evidence type="ECO:0000313" key="12">
    <source>
        <dbReference type="Proteomes" id="UP000193642"/>
    </source>
</evidence>
<dbReference type="GO" id="GO:0004965">
    <property type="term" value="F:G protein-coupled GABA receptor activity"/>
    <property type="evidence" value="ECO:0007669"/>
    <property type="project" value="InterPro"/>
</dbReference>
<comment type="subcellular location">
    <subcellularLocation>
        <location evidence="1">Membrane</location>
        <topology evidence="1">Multi-pass membrane protein</topology>
    </subcellularLocation>
</comment>
<keyword evidence="2 9" id="KW-0812">Transmembrane</keyword>
<evidence type="ECO:0000313" key="11">
    <source>
        <dbReference type="EMBL" id="ORY32424.1"/>
    </source>
</evidence>
<keyword evidence="7" id="KW-0325">Glycoprotein</keyword>
<reference evidence="11 12" key="1">
    <citation type="submission" date="2016-07" db="EMBL/GenBank/DDBJ databases">
        <title>Pervasive Adenine N6-methylation of Active Genes in Fungi.</title>
        <authorList>
            <consortium name="DOE Joint Genome Institute"/>
            <person name="Mondo S.J."/>
            <person name="Dannebaum R.O."/>
            <person name="Kuo R.C."/>
            <person name="Labutti K."/>
            <person name="Haridas S."/>
            <person name="Kuo A."/>
            <person name="Salamov A."/>
            <person name="Ahrendt S.R."/>
            <person name="Lipzen A."/>
            <person name="Sullivan W."/>
            <person name="Andreopoulos W.B."/>
            <person name="Clum A."/>
            <person name="Lindquist E."/>
            <person name="Daum C."/>
            <person name="Ramamoorthy G.K."/>
            <person name="Gryganskyi A."/>
            <person name="Culley D."/>
            <person name="Magnuson J.K."/>
            <person name="James T.Y."/>
            <person name="O'Malley M.A."/>
            <person name="Stajich J.E."/>
            <person name="Spatafora J.W."/>
            <person name="Visel A."/>
            <person name="Grigoriev I.V."/>
        </authorList>
    </citation>
    <scope>NUCLEOTIDE SEQUENCE [LARGE SCALE GENOMIC DNA]</scope>
    <source>
        <strain evidence="11 12">JEL800</strain>
    </source>
</reference>
<dbReference type="EMBL" id="MCGO01000071">
    <property type="protein sequence ID" value="ORY32424.1"/>
    <property type="molecule type" value="Genomic_DNA"/>
</dbReference>
<keyword evidence="4" id="KW-0297">G-protein coupled receptor</keyword>
<sequence>MKTGYIGPDGDAIEFNESGDLASPFIYQQLSKGELQNDPSKIFAKSNAQVNSLTFYPEYPNVFFDGSATPPPDGKTELPNKLFVSDTDGLLILILGILGIMLSISSICLVVRKRKLPDVYKRSTVFLGLICLGSGILFSDMFLSFVEVTDVVCSLQIWMVVLGFAFISGSLTLKNSRVVLIFNSKKLLPGYLLHDHLYLAVFFGIVLIEYCFRCG</sequence>
<organism evidence="11 12">
    <name type="scientific">Rhizoclosmatium globosum</name>
    <dbReference type="NCBI Taxonomy" id="329046"/>
    <lineage>
        <taxon>Eukaryota</taxon>
        <taxon>Fungi</taxon>
        <taxon>Fungi incertae sedis</taxon>
        <taxon>Chytridiomycota</taxon>
        <taxon>Chytridiomycota incertae sedis</taxon>
        <taxon>Chytridiomycetes</taxon>
        <taxon>Chytridiales</taxon>
        <taxon>Chytriomycetaceae</taxon>
        <taxon>Rhizoclosmatium</taxon>
    </lineage>
</organism>
<keyword evidence="5 9" id="KW-0472">Membrane</keyword>
<evidence type="ECO:0000256" key="7">
    <source>
        <dbReference type="ARBA" id="ARBA00023180"/>
    </source>
</evidence>
<dbReference type="AlphaFoldDB" id="A0A1Y2BCE1"/>
<feature type="transmembrane region" description="Helical" evidence="9">
    <location>
        <begin position="90"/>
        <end position="111"/>
    </location>
</feature>
<keyword evidence="3 9" id="KW-1133">Transmembrane helix</keyword>
<dbReference type="GO" id="GO:0038039">
    <property type="term" value="C:G protein-coupled receptor heterodimeric complex"/>
    <property type="evidence" value="ECO:0007669"/>
    <property type="project" value="TreeGrafter"/>
</dbReference>
<evidence type="ECO:0000256" key="5">
    <source>
        <dbReference type="ARBA" id="ARBA00023136"/>
    </source>
</evidence>
<keyword evidence="12" id="KW-1185">Reference proteome</keyword>
<gene>
    <name evidence="11" type="ORF">BCR33DRAFT_535006</name>
</gene>
<dbReference type="GO" id="GO:0007214">
    <property type="term" value="P:gamma-aminobutyric acid signaling pathway"/>
    <property type="evidence" value="ECO:0007669"/>
    <property type="project" value="TreeGrafter"/>
</dbReference>
<dbReference type="OrthoDB" id="2158641at2759"/>
<evidence type="ECO:0000256" key="4">
    <source>
        <dbReference type="ARBA" id="ARBA00023040"/>
    </source>
</evidence>
<evidence type="ECO:0000256" key="9">
    <source>
        <dbReference type="SAM" id="Phobius"/>
    </source>
</evidence>
<keyword evidence="8" id="KW-0807">Transducer</keyword>
<evidence type="ECO:0000256" key="2">
    <source>
        <dbReference type="ARBA" id="ARBA00022692"/>
    </source>
</evidence>
<dbReference type="PANTHER" id="PTHR10519">
    <property type="entry name" value="GABA-B RECEPTOR"/>
    <property type="match status" value="1"/>
</dbReference>
<evidence type="ECO:0000256" key="3">
    <source>
        <dbReference type="ARBA" id="ARBA00022989"/>
    </source>
</evidence>
<dbReference type="PANTHER" id="PTHR10519:SF20">
    <property type="entry name" value="G-PROTEIN COUPLED RECEPTOR 156-RELATED"/>
    <property type="match status" value="1"/>
</dbReference>
<proteinExistence type="predicted"/>
<feature type="transmembrane region" description="Helical" evidence="9">
    <location>
        <begin position="123"/>
        <end position="143"/>
    </location>
</feature>
<feature type="transmembrane region" description="Helical" evidence="9">
    <location>
        <begin position="155"/>
        <end position="173"/>
    </location>
</feature>
<accession>A0A1Y2BCE1</accession>
<evidence type="ECO:0000256" key="1">
    <source>
        <dbReference type="ARBA" id="ARBA00004141"/>
    </source>
</evidence>
<dbReference type="PROSITE" id="PS50259">
    <property type="entry name" value="G_PROTEIN_RECEP_F3_4"/>
    <property type="match status" value="1"/>
</dbReference>
<dbReference type="InterPro" id="IPR002455">
    <property type="entry name" value="GPCR3_GABA-B"/>
</dbReference>
<dbReference type="InterPro" id="IPR017978">
    <property type="entry name" value="GPCR_3_C"/>
</dbReference>
<evidence type="ECO:0000256" key="8">
    <source>
        <dbReference type="ARBA" id="ARBA00023224"/>
    </source>
</evidence>